<dbReference type="EMBL" id="KN833689">
    <property type="protein sequence ID" value="KIK29571.1"/>
    <property type="molecule type" value="Genomic_DNA"/>
</dbReference>
<sequence length="87" mass="9677">MTCCGGVPRAMYRRVFTWARTELIWLTTPSSSGTNIRKRRSNPRAQSIAEAGGENPVASTVTKGLFEGHGCLTPLYSRCVHRKKDHN</sequence>
<keyword evidence="3" id="KW-1185">Reference proteome</keyword>
<reference evidence="3" key="2">
    <citation type="submission" date="2015-01" db="EMBL/GenBank/DDBJ databases">
        <title>Evolutionary Origins and Diversification of the Mycorrhizal Mutualists.</title>
        <authorList>
            <consortium name="DOE Joint Genome Institute"/>
            <consortium name="Mycorrhizal Genomics Consortium"/>
            <person name="Kohler A."/>
            <person name="Kuo A."/>
            <person name="Nagy L.G."/>
            <person name="Floudas D."/>
            <person name="Copeland A."/>
            <person name="Barry K.W."/>
            <person name="Cichocki N."/>
            <person name="Veneault-Fourrey C."/>
            <person name="LaButti K."/>
            <person name="Lindquist E.A."/>
            <person name="Lipzen A."/>
            <person name="Lundell T."/>
            <person name="Morin E."/>
            <person name="Murat C."/>
            <person name="Riley R."/>
            <person name="Ohm R."/>
            <person name="Sun H."/>
            <person name="Tunlid A."/>
            <person name="Henrissat B."/>
            <person name="Grigoriev I.V."/>
            <person name="Hibbett D.S."/>
            <person name="Martin F."/>
        </authorList>
    </citation>
    <scope>NUCLEOTIDE SEQUENCE [LARGE SCALE GENOMIC DNA]</scope>
    <source>
        <strain evidence="3">441</strain>
    </source>
</reference>
<protein>
    <submittedName>
        <fullName evidence="2">Unplaced genomic scaffold scaffold_5, whole genome shotgun sequence</fullName>
    </submittedName>
</protein>
<gene>
    <name evidence="2" type="ORF">PISMIDRAFT_672290</name>
</gene>
<dbReference type="HOGENOM" id="CLU_2484185_0_0_1"/>
<feature type="region of interest" description="Disordered" evidence="1">
    <location>
        <begin position="30"/>
        <end position="55"/>
    </location>
</feature>
<evidence type="ECO:0000256" key="1">
    <source>
        <dbReference type="SAM" id="MobiDB-lite"/>
    </source>
</evidence>
<reference evidence="2 3" key="1">
    <citation type="submission" date="2014-04" db="EMBL/GenBank/DDBJ databases">
        <authorList>
            <consortium name="DOE Joint Genome Institute"/>
            <person name="Kuo A."/>
            <person name="Kohler A."/>
            <person name="Costa M.D."/>
            <person name="Nagy L.G."/>
            <person name="Floudas D."/>
            <person name="Copeland A."/>
            <person name="Barry K.W."/>
            <person name="Cichocki N."/>
            <person name="Veneault-Fourrey C."/>
            <person name="LaButti K."/>
            <person name="Lindquist E.A."/>
            <person name="Lipzen A."/>
            <person name="Lundell T."/>
            <person name="Morin E."/>
            <person name="Murat C."/>
            <person name="Sun H."/>
            <person name="Tunlid A."/>
            <person name="Henrissat B."/>
            <person name="Grigoriev I.V."/>
            <person name="Hibbett D.S."/>
            <person name="Martin F."/>
            <person name="Nordberg H.P."/>
            <person name="Cantor M.N."/>
            <person name="Hua S.X."/>
        </authorList>
    </citation>
    <scope>NUCLEOTIDE SEQUENCE [LARGE SCALE GENOMIC DNA]</scope>
    <source>
        <strain evidence="2 3">441</strain>
    </source>
</reference>
<name>A0A0C9ZJV8_9AGAM</name>
<evidence type="ECO:0000313" key="3">
    <source>
        <dbReference type="Proteomes" id="UP000054018"/>
    </source>
</evidence>
<organism evidence="2 3">
    <name type="scientific">Pisolithus microcarpus 441</name>
    <dbReference type="NCBI Taxonomy" id="765257"/>
    <lineage>
        <taxon>Eukaryota</taxon>
        <taxon>Fungi</taxon>
        <taxon>Dikarya</taxon>
        <taxon>Basidiomycota</taxon>
        <taxon>Agaricomycotina</taxon>
        <taxon>Agaricomycetes</taxon>
        <taxon>Agaricomycetidae</taxon>
        <taxon>Boletales</taxon>
        <taxon>Sclerodermatineae</taxon>
        <taxon>Pisolithaceae</taxon>
        <taxon>Pisolithus</taxon>
    </lineage>
</organism>
<dbReference type="AlphaFoldDB" id="A0A0C9ZJV8"/>
<evidence type="ECO:0000313" key="2">
    <source>
        <dbReference type="EMBL" id="KIK29571.1"/>
    </source>
</evidence>
<dbReference type="Proteomes" id="UP000054018">
    <property type="component" value="Unassembled WGS sequence"/>
</dbReference>
<proteinExistence type="predicted"/>
<accession>A0A0C9ZJV8</accession>